<comment type="caution">
    <text evidence="2">The sequence shown here is derived from an EMBL/GenBank/DDBJ whole genome shotgun (WGS) entry which is preliminary data.</text>
</comment>
<dbReference type="Pfam" id="PF19851">
    <property type="entry name" value="DUF6326"/>
    <property type="match status" value="1"/>
</dbReference>
<dbReference type="RefSeq" id="WP_306733988.1">
    <property type="nucleotide sequence ID" value="NZ_JANHAX010000001.1"/>
</dbReference>
<keyword evidence="3" id="KW-1185">Reference proteome</keyword>
<dbReference type="InterPro" id="IPR046289">
    <property type="entry name" value="DUF6326"/>
</dbReference>
<proteinExistence type="predicted"/>
<evidence type="ECO:0000256" key="1">
    <source>
        <dbReference type="SAM" id="Phobius"/>
    </source>
</evidence>
<feature type="transmembrane region" description="Helical" evidence="1">
    <location>
        <begin position="54"/>
        <end position="75"/>
    </location>
</feature>
<reference evidence="2" key="1">
    <citation type="submission" date="2022-07" db="EMBL/GenBank/DDBJ databases">
        <authorList>
            <person name="Otstavnykh N."/>
            <person name="Isaeva M."/>
            <person name="Bystritskaya E."/>
        </authorList>
    </citation>
    <scope>NUCLEOTIDE SEQUENCE</scope>
    <source>
        <strain evidence="2">KCTC 52189</strain>
    </source>
</reference>
<dbReference type="Proteomes" id="UP001226762">
    <property type="component" value="Unassembled WGS sequence"/>
</dbReference>
<protein>
    <submittedName>
        <fullName evidence="2">DUF6326 family protein</fullName>
    </submittedName>
</protein>
<evidence type="ECO:0000313" key="3">
    <source>
        <dbReference type="Proteomes" id="UP001226762"/>
    </source>
</evidence>
<dbReference type="EMBL" id="JANHAX010000001">
    <property type="protein sequence ID" value="MDQ2088723.1"/>
    <property type="molecule type" value="Genomic_DNA"/>
</dbReference>
<accession>A0AAE3WBR1</accession>
<name>A0AAE3WBR1_9RHOB</name>
<organism evidence="2 3">
    <name type="scientific">Marimonas arenosa</name>
    <dbReference type="NCBI Taxonomy" id="1795305"/>
    <lineage>
        <taxon>Bacteria</taxon>
        <taxon>Pseudomonadati</taxon>
        <taxon>Pseudomonadota</taxon>
        <taxon>Alphaproteobacteria</taxon>
        <taxon>Rhodobacterales</taxon>
        <taxon>Paracoccaceae</taxon>
        <taxon>Marimonas</taxon>
    </lineage>
</organism>
<keyword evidence="1" id="KW-1133">Transmembrane helix</keyword>
<feature type="transmembrane region" description="Helical" evidence="1">
    <location>
        <begin position="107"/>
        <end position="125"/>
    </location>
</feature>
<reference evidence="2" key="2">
    <citation type="submission" date="2023-02" db="EMBL/GenBank/DDBJ databases">
        <title>'Rhodoalgimonas zhirmunskyi' gen. nov., isolated from a red alga.</title>
        <authorList>
            <person name="Nedashkovskaya O.I."/>
            <person name="Otstavnykh N.Y."/>
            <person name="Bystritskaya E.P."/>
            <person name="Balabanova L.A."/>
            <person name="Isaeva M.P."/>
        </authorList>
    </citation>
    <scope>NUCLEOTIDE SEQUENCE</scope>
    <source>
        <strain evidence="2">KCTC 52189</strain>
    </source>
</reference>
<evidence type="ECO:0000313" key="2">
    <source>
        <dbReference type="EMBL" id="MDQ2088723.1"/>
    </source>
</evidence>
<gene>
    <name evidence="2" type="ORF">NO357_02255</name>
</gene>
<keyword evidence="1" id="KW-0812">Transmembrane</keyword>
<feature type="transmembrane region" description="Helical" evidence="1">
    <location>
        <begin position="9"/>
        <end position="28"/>
    </location>
</feature>
<keyword evidence="1" id="KW-0472">Membrane</keyword>
<dbReference type="AlphaFoldDB" id="A0AAE3WBR1"/>
<sequence length="131" mass="14905">MWNQEFNRYTLLSSLWVFVMINFFARGLHELGRPGMIEQIMSGEVNGVVVTEGLMLFAGVTFEIPILMVVLSLVVRRGLNRCLTFFAVPATIVMIVMENLNPDLDNIFFMTMQIGALLVAFRVAWKWNEAA</sequence>
<feature type="transmembrane region" description="Helical" evidence="1">
    <location>
        <begin position="82"/>
        <end position="101"/>
    </location>
</feature>